<evidence type="ECO:0000313" key="5">
    <source>
        <dbReference type="Proteomes" id="UP000190961"/>
    </source>
</evidence>
<evidence type="ECO:0000313" key="4">
    <source>
        <dbReference type="EMBL" id="SKC78774.1"/>
    </source>
</evidence>
<reference evidence="4 5" key="1">
    <citation type="submission" date="2017-02" db="EMBL/GenBank/DDBJ databases">
        <authorList>
            <person name="Peterson S.W."/>
        </authorList>
    </citation>
    <scope>NUCLEOTIDE SEQUENCE [LARGE SCALE GENOMIC DNA]</scope>
    <source>
        <strain evidence="4 5">DSM 25262</strain>
    </source>
</reference>
<gene>
    <name evidence="4" type="ORF">SAMN05660236_3811</name>
</gene>
<evidence type="ECO:0000256" key="1">
    <source>
        <dbReference type="SAM" id="SignalP"/>
    </source>
</evidence>
<keyword evidence="1" id="KW-0732">Signal</keyword>
<proteinExistence type="predicted"/>
<feature type="domain" description="DUF4140" evidence="3">
    <location>
        <begin position="37"/>
        <end position="131"/>
    </location>
</feature>
<name>A0A1T5LSB8_9BACT</name>
<evidence type="ECO:0008006" key="6">
    <source>
        <dbReference type="Google" id="ProtNLM"/>
    </source>
</evidence>
<evidence type="ECO:0000259" key="2">
    <source>
        <dbReference type="Pfam" id="PF13598"/>
    </source>
</evidence>
<dbReference type="AlphaFoldDB" id="A0A1T5LSB8"/>
<feature type="chain" id="PRO_5012278776" description="Mucoidy inhibitor MuiA family protein" evidence="1">
    <location>
        <begin position="23"/>
        <end position="533"/>
    </location>
</feature>
<dbReference type="Pfam" id="PF13598">
    <property type="entry name" value="DUF4139"/>
    <property type="match status" value="1"/>
</dbReference>
<dbReference type="STRING" id="688867.SAMN05660236_3811"/>
<sequence length="533" mass="59590">MKPFIFRLVIPAVLFIPVSVLAQSLNQQVIPAKIQEVTVFINGAEITDSERVPVKKGRSTLIFDGVSPFINTKSVQVSAENVELLSVSTEDAIAATDARIKVIQDSIDILTDKIELIHNEVDALQFEKKMLAENQRLGGNQNGVTLVELSKAADFFRERTLKINNALTTFNNKIKTLDQSLKALHAKYKTINDKVNTARKQIIVVVSSDKDLAVNFKIRYLVNEAGWIASYDLVAPDINKPVTLKYKAQVYNNTAIDWTDVKLTLSTSDPSLAASRPYLTTWTLNYTSMANEGLLENKALQYNNDLSDSAVEYDDIAVAELSTSFDIAQRHSVLANGEFHRLDLVNESLNATFEYVAVPKVDLSAFLIAKVTGWEKLNLISGTANVYFGNTYIGESRIDTQLMSDTLELSLGRDNQILVGRAKLEDKASANFIGAKREESFIYEIQIKNNRKTPITIKIQDQIPISQESDIVVETSNLSGASLDKLSGRLQWFKTIPASENVKYTVAFSVRHPKSKYVNIRKQRVVRSPRFHH</sequence>
<dbReference type="OrthoDB" id="634585at2"/>
<dbReference type="EMBL" id="FUZU01000002">
    <property type="protein sequence ID" value="SKC78774.1"/>
    <property type="molecule type" value="Genomic_DNA"/>
</dbReference>
<evidence type="ECO:0000259" key="3">
    <source>
        <dbReference type="Pfam" id="PF13600"/>
    </source>
</evidence>
<dbReference type="InterPro" id="IPR011935">
    <property type="entry name" value="CHP02231"/>
</dbReference>
<dbReference type="Pfam" id="PF13600">
    <property type="entry name" value="DUF4140"/>
    <property type="match status" value="1"/>
</dbReference>
<dbReference type="NCBIfam" id="TIGR02231">
    <property type="entry name" value="mucoidy inhibitor MuiA family protein"/>
    <property type="match status" value="1"/>
</dbReference>
<keyword evidence="5" id="KW-1185">Reference proteome</keyword>
<feature type="signal peptide" evidence="1">
    <location>
        <begin position="1"/>
        <end position="22"/>
    </location>
</feature>
<dbReference type="InterPro" id="IPR037291">
    <property type="entry name" value="DUF4139"/>
</dbReference>
<organism evidence="4 5">
    <name type="scientific">Ohtaekwangia koreensis</name>
    <dbReference type="NCBI Taxonomy" id="688867"/>
    <lineage>
        <taxon>Bacteria</taxon>
        <taxon>Pseudomonadati</taxon>
        <taxon>Bacteroidota</taxon>
        <taxon>Cytophagia</taxon>
        <taxon>Cytophagales</taxon>
        <taxon>Fulvivirgaceae</taxon>
        <taxon>Ohtaekwangia</taxon>
    </lineage>
</organism>
<protein>
    <recommendedName>
        <fullName evidence="6">Mucoidy inhibitor MuiA family protein</fullName>
    </recommendedName>
</protein>
<feature type="domain" description="DUF4139" evidence="2">
    <location>
        <begin position="217"/>
        <end position="514"/>
    </location>
</feature>
<dbReference type="PANTHER" id="PTHR31005:SF8">
    <property type="entry name" value="DUF4139 DOMAIN-CONTAINING PROTEIN"/>
    <property type="match status" value="1"/>
</dbReference>
<dbReference type="RefSeq" id="WP_159453735.1">
    <property type="nucleotide sequence ID" value="NZ_FUZU01000002.1"/>
</dbReference>
<dbReference type="PANTHER" id="PTHR31005">
    <property type="entry name" value="DUF4139 DOMAIN-CONTAINING PROTEIN"/>
    <property type="match status" value="1"/>
</dbReference>
<dbReference type="Proteomes" id="UP000190961">
    <property type="component" value="Unassembled WGS sequence"/>
</dbReference>
<accession>A0A1T5LSB8</accession>
<dbReference type="InterPro" id="IPR025554">
    <property type="entry name" value="DUF4140"/>
</dbReference>